<reference evidence="2" key="1">
    <citation type="submission" date="2023-07" db="EMBL/GenBank/DDBJ databases">
        <title>Chromosome-level Genome Assembly of Striped Snakehead (Channa striata).</title>
        <authorList>
            <person name="Liu H."/>
        </authorList>
    </citation>
    <scope>NUCLEOTIDE SEQUENCE</scope>
    <source>
        <strain evidence="2">Gz</strain>
        <tissue evidence="2">Muscle</tissue>
    </source>
</reference>
<keyword evidence="1" id="KW-0812">Transmembrane</keyword>
<keyword evidence="1" id="KW-1133">Transmembrane helix</keyword>
<accession>A0AA88NSE3</accession>
<organism evidence="2 3">
    <name type="scientific">Channa striata</name>
    <name type="common">Snakehead murrel</name>
    <name type="synonym">Ophicephalus striatus</name>
    <dbReference type="NCBI Taxonomy" id="64152"/>
    <lineage>
        <taxon>Eukaryota</taxon>
        <taxon>Metazoa</taxon>
        <taxon>Chordata</taxon>
        <taxon>Craniata</taxon>
        <taxon>Vertebrata</taxon>
        <taxon>Euteleostomi</taxon>
        <taxon>Actinopterygii</taxon>
        <taxon>Neopterygii</taxon>
        <taxon>Teleostei</taxon>
        <taxon>Neoteleostei</taxon>
        <taxon>Acanthomorphata</taxon>
        <taxon>Anabantaria</taxon>
        <taxon>Anabantiformes</taxon>
        <taxon>Channoidei</taxon>
        <taxon>Channidae</taxon>
        <taxon>Channa</taxon>
    </lineage>
</organism>
<dbReference type="Proteomes" id="UP001187415">
    <property type="component" value="Unassembled WGS sequence"/>
</dbReference>
<gene>
    <name evidence="2" type="ORF">Q5P01_002872</name>
</gene>
<comment type="caution">
    <text evidence="2">The sequence shown here is derived from an EMBL/GenBank/DDBJ whole genome shotgun (WGS) entry which is preliminary data.</text>
</comment>
<name>A0AA88NSE3_CHASR</name>
<proteinExistence type="predicted"/>
<dbReference type="AlphaFoldDB" id="A0AA88NSE3"/>
<evidence type="ECO:0000256" key="1">
    <source>
        <dbReference type="SAM" id="Phobius"/>
    </source>
</evidence>
<feature type="transmembrane region" description="Helical" evidence="1">
    <location>
        <begin position="46"/>
        <end position="70"/>
    </location>
</feature>
<evidence type="ECO:0000313" key="2">
    <source>
        <dbReference type="EMBL" id="KAK2863339.1"/>
    </source>
</evidence>
<dbReference type="EMBL" id="JAUPFM010000001">
    <property type="protein sequence ID" value="KAK2863339.1"/>
    <property type="molecule type" value="Genomic_DNA"/>
</dbReference>
<keyword evidence="3" id="KW-1185">Reference proteome</keyword>
<keyword evidence="1" id="KW-0472">Membrane</keyword>
<evidence type="ECO:0000313" key="3">
    <source>
        <dbReference type="Proteomes" id="UP001187415"/>
    </source>
</evidence>
<protein>
    <submittedName>
        <fullName evidence="2">Uncharacterized protein</fullName>
    </submittedName>
</protein>
<sequence length="92" mass="10251">MSRASTKPKLVKTRTTEAPPLIRTITTFQIPSEAETKGSHLTLGRLVLPMALWFTTFLCLAGFGCLLIPYRNYLPTYTPNGQTTFLPPLKPL</sequence>